<evidence type="ECO:0000256" key="1">
    <source>
        <dbReference type="ARBA" id="ARBA00004141"/>
    </source>
</evidence>
<dbReference type="InterPro" id="IPR018488">
    <property type="entry name" value="cNMP-bd_CS"/>
</dbReference>
<keyword evidence="13" id="KW-1185">Reference proteome</keyword>
<evidence type="ECO:0000256" key="3">
    <source>
        <dbReference type="ARBA" id="ARBA00022692"/>
    </source>
</evidence>
<gene>
    <name evidence="12" type="ORF">QE152_g33325</name>
</gene>
<dbReference type="Gene3D" id="1.10.287.630">
    <property type="entry name" value="Helix hairpin bin"/>
    <property type="match status" value="1"/>
</dbReference>
<evidence type="ECO:0000259" key="11">
    <source>
        <dbReference type="PROSITE" id="PS50042"/>
    </source>
</evidence>
<evidence type="ECO:0000256" key="9">
    <source>
        <dbReference type="SAM" id="Coils"/>
    </source>
</evidence>
<dbReference type="EMBL" id="JASPKY010000503">
    <property type="protein sequence ID" value="KAK9694730.1"/>
    <property type="molecule type" value="Genomic_DNA"/>
</dbReference>
<dbReference type="GO" id="GO:0005222">
    <property type="term" value="F:intracellularly cAMP-activated cation channel activity"/>
    <property type="evidence" value="ECO:0007669"/>
    <property type="project" value="TreeGrafter"/>
</dbReference>
<dbReference type="PROSITE" id="PS00888">
    <property type="entry name" value="CNMP_BINDING_1"/>
    <property type="match status" value="1"/>
</dbReference>
<dbReference type="Gene3D" id="1.10.287.70">
    <property type="match status" value="1"/>
</dbReference>
<accession>A0AAW1IX91</accession>
<feature type="transmembrane region" description="Helical" evidence="10">
    <location>
        <begin position="310"/>
        <end position="332"/>
    </location>
</feature>
<comment type="caution">
    <text evidence="12">The sequence shown here is derived from an EMBL/GenBank/DDBJ whole genome shotgun (WGS) entry which is preliminary data.</text>
</comment>
<keyword evidence="7" id="KW-1071">Ligand-gated ion channel</keyword>
<dbReference type="GO" id="GO:0044877">
    <property type="term" value="F:protein-containing complex binding"/>
    <property type="evidence" value="ECO:0007669"/>
    <property type="project" value="TreeGrafter"/>
</dbReference>
<dbReference type="InterPro" id="IPR014710">
    <property type="entry name" value="RmlC-like_jellyroll"/>
</dbReference>
<keyword evidence="8" id="KW-0407">Ion channel</keyword>
<dbReference type="SUPFAM" id="SSF81324">
    <property type="entry name" value="Voltage-gated potassium channels"/>
    <property type="match status" value="1"/>
</dbReference>
<dbReference type="InterPro" id="IPR005821">
    <property type="entry name" value="Ion_trans_dom"/>
</dbReference>
<dbReference type="Gene3D" id="2.60.120.10">
    <property type="entry name" value="Jelly Rolls"/>
    <property type="match status" value="1"/>
</dbReference>
<evidence type="ECO:0000256" key="7">
    <source>
        <dbReference type="ARBA" id="ARBA00023286"/>
    </source>
</evidence>
<dbReference type="InterPro" id="IPR000595">
    <property type="entry name" value="cNMP-bd_dom"/>
</dbReference>
<dbReference type="Pfam" id="PF00027">
    <property type="entry name" value="cNMP_binding"/>
    <property type="match status" value="1"/>
</dbReference>
<feature type="transmembrane region" description="Helical" evidence="10">
    <location>
        <begin position="239"/>
        <end position="261"/>
    </location>
</feature>
<dbReference type="Pfam" id="PF16526">
    <property type="entry name" value="CLZ"/>
    <property type="match status" value="1"/>
</dbReference>
<keyword evidence="6 10" id="KW-0472">Membrane</keyword>
<dbReference type="PROSITE" id="PS00889">
    <property type="entry name" value="CNMP_BINDING_2"/>
    <property type="match status" value="1"/>
</dbReference>
<evidence type="ECO:0000313" key="12">
    <source>
        <dbReference type="EMBL" id="KAK9694730.1"/>
    </source>
</evidence>
<evidence type="ECO:0000256" key="10">
    <source>
        <dbReference type="SAM" id="Phobius"/>
    </source>
</evidence>
<evidence type="ECO:0000256" key="6">
    <source>
        <dbReference type="ARBA" id="ARBA00023136"/>
    </source>
</evidence>
<keyword evidence="4 10" id="KW-1133">Transmembrane helix</keyword>
<evidence type="ECO:0000256" key="2">
    <source>
        <dbReference type="ARBA" id="ARBA00022448"/>
    </source>
</evidence>
<dbReference type="FunFam" id="1.20.5.300:FF:000002">
    <property type="entry name" value="Cyclic nucleotide-gated channel alpha 3"/>
    <property type="match status" value="1"/>
</dbReference>
<dbReference type="InterPro" id="IPR032406">
    <property type="entry name" value="CLZ_dom"/>
</dbReference>
<dbReference type="CDD" id="cd00038">
    <property type="entry name" value="CAP_ED"/>
    <property type="match status" value="1"/>
</dbReference>
<dbReference type="InterPro" id="IPR018490">
    <property type="entry name" value="cNMP-bd_dom_sf"/>
</dbReference>
<dbReference type="Pfam" id="PF00520">
    <property type="entry name" value="Ion_trans"/>
    <property type="match status" value="1"/>
</dbReference>
<dbReference type="InterPro" id="IPR050866">
    <property type="entry name" value="CNG_cation_channel"/>
</dbReference>
<feature type="transmembrane region" description="Helical" evidence="10">
    <location>
        <begin position="96"/>
        <end position="117"/>
    </location>
</feature>
<dbReference type="PROSITE" id="PS50042">
    <property type="entry name" value="CNMP_BINDING_3"/>
    <property type="match status" value="1"/>
</dbReference>
<dbReference type="Proteomes" id="UP001458880">
    <property type="component" value="Unassembled WGS sequence"/>
</dbReference>
<dbReference type="AlphaFoldDB" id="A0AAW1IX91"/>
<dbReference type="GO" id="GO:0005223">
    <property type="term" value="F:intracellularly cGMP-activated cation channel activity"/>
    <property type="evidence" value="ECO:0007669"/>
    <property type="project" value="TreeGrafter"/>
</dbReference>
<dbReference type="FunFam" id="1.10.287.630:FF:000001">
    <property type="entry name" value="Cyclic nucleotide-gated channel alpha 3"/>
    <property type="match status" value="1"/>
</dbReference>
<evidence type="ECO:0000313" key="13">
    <source>
        <dbReference type="Proteomes" id="UP001458880"/>
    </source>
</evidence>
<organism evidence="12 13">
    <name type="scientific">Popillia japonica</name>
    <name type="common">Japanese beetle</name>
    <dbReference type="NCBI Taxonomy" id="7064"/>
    <lineage>
        <taxon>Eukaryota</taxon>
        <taxon>Metazoa</taxon>
        <taxon>Ecdysozoa</taxon>
        <taxon>Arthropoda</taxon>
        <taxon>Hexapoda</taxon>
        <taxon>Insecta</taxon>
        <taxon>Pterygota</taxon>
        <taxon>Neoptera</taxon>
        <taxon>Endopterygota</taxon>
        <taxon>Coleoptera</taxon>
        <taxon>Polyphaga</taxon>
        <taxon>Scarabaeiformia</taxon>
        <taxon>Scarabaeidae</taxon>
        <taxon>Rutelinae</taxon>
        <taxon>Popillia</taxon>
    </lineage>
</organism>
<evidence type="ECO:0000256" key="4">
    <source>
        <dbReference type="ARBA" id="ARBA00022989"/>
    </source>
</evidence>
<sequence length="648" mass="74659">MSVNLLLENITANSIHDNGQPSRLFSAMRGRLRQVAASLQAAVRFRHISRRESRPPDWFVDKTNQDEVSENKENRAPTCWGHRIVVNPSLPSHYKWLMVVSLAVLYNVIFVLGRAVFWELNNASPALWWTLDYLCDVIYILDTLIRSHEGYLEQGLLVTDPHKLRMHYFQSKKWRTDVLSLLPTDILYCWWPPYSCYEKVPCSVIIRLNRLFRMPRLWEWFERTETDTNYPNVFRICKVVLAILVLIHWNACLYFAISYAIGFGTDNWVYNLNGTVNSTLMRQYIYSFYWSTLTLTTIGETPVPENDAEYLFVVADFLAGVLIFATIVGNIGSMISNMNVARVDFQNRMDGVKQYMAFRKVGRELEGRVIRWFAYTWAESGALDEERVLSALPDKLKAEIAIRVHLETLRKVRIFQDCEPGLLEALVLKLRLQVFSPGDYICRKGDVGKEMYIVKRGRLQVVADDGRTVLATLSAGSVFGEVSVLDIAGNRTGNRRTANVRSLGYSDLFCLAKEDLLVALADYPEARATLIERGCQLLRKDGLLDEEAFKKARERQESMTDSIKRLESTVENLQTRLARLLAEFTASQAKLKQRLTRVEHNDRPTRNNESNETLMIPPARKRLRSFEARRCSPAAETRHKTIVLTRLY</sequence>
<dbReference type="PANTHER" id="PTHR45638:SF11">
    <property type="entry name" value="CYCLIC NUCLEOTIDE-GATED CATION CHANNEL SUBUNIT A"/>
    <property type="match status" value="1"/>
</dbReference>
<dbReference type="SUPFAM" id="SSF51206">
    <property type="entry name" value="cAMP-binding domain-like"/>
    <property type="match status" value="1"/>
</dbReference>
<dbReference type="PANTHER" id="PTHR45638">
    <property type="entry name" value="CYCLIC NUCLEOTIDE-GATED CATION CHANNEL SUBUNIT A"/>
    <property type="match status" value="1"/>
</dbReference>
<dbReference type="SMART" id="SM00100">
    <property type="entry name" value="cNMP"/>
    <property type="match status" value="1"/>
</dbReference>
<comment type="subcellular location">
    <subcellularLocation>
        <location evidence="1">Membrane</location>
        <topology evidence="1">Multi-pass membrane protein</topology>
    </subcellularLocation>
</comment>
<protein>
    <submittedName>
        <fullName evidence="12">Ion transport protein</fullName>
    </submittedName>
</protein>
<keyword evidence="5" id="KW-0406">Ion transport</keyword>
<evidence type="ECO:0000256" key="5">
    <source>
        <dbReference type="ARBA" id="ARBA00023065"/>
    </source>
</evidence>
<dbReference type="GO" id="GO:0030553">
    <property type="term" value="F:cGMP binding"/>
    <property type="evidence" value="ECO:0007669"/>
    <property type="project" value="TreeGrafter"/>
</dbReference>
<dbReference type="FunFam" id="2.60.120.10:FF:000002">
    <property type="entry name" value="Cyclic nucleotide gated channel alpha 1a"/>
    <property type="match status" value="1"/>
</dbReference>
<keyword evidence="2" id="KW-0813">Transport</keyword>
<dbReference type="FunFam" id="1.10.287.70:FF:000030">
    <property type="entry name" value="Cyclic nucleotide-gated channel alpha 3"/>
    <property type="match status" value="1"/>
</dbReference>
<feature type="coiled-coil region" evidence="9">
    <location>
        <begin position="549"/>
        <end position="590"/>
    </location>
</feature>
<reference evidence="12 13" key="1">
    <citation type="journal article" date="2024" name="BMC Genomics">
        <title>De novo assembly and annotation of Popillia japonica's genome with initial clues to its potential as an invasive pest.</title>
        <authorList>
            <person name="Cucini C."/>
            <person name="Boschi S."/>
            <person name="Funari R."/>
            <person name="Cardaioli E."/>
            <person name="Iannotti N."/>
            <person name="Marturano G."/>
            <person name="Paoli F."/>
            <person name="Bruttini M."/>
            <person name="Carapelli A."/>
            <person name="Frati F."/>
            <person name="Nardi F."/>
        </authorList>
    </citation>
    <scope>NUCLEOTIDE SEQUENCE [LARGE SCALE GENOMIC DNA]</scope>
    <source>
        <strain evidence="12">DMR45628</strain>
    </source>
</reference>
<proteinExistence type="predicted"/>
<dbReference type="GO" id="GO:0005886">
    <property type="term" value="C:plasma membrane"/>
    <property type="evidence" value="ECO:0007669"/>
    <property type="project" value="TreeGrafter"/>
</dbReference>
<name>A0AAW1IX91_POPJA</name>
<evidence type="ECO:0000256" key="8">
    <source>
        <dbReference type="ARBA" id="ARBA00023303"/>
    </source>
</evidence>
<dbReference type="GO" id="GO:0017071">
    <property type="term" value="C:intracellular cyclic nucleotide activated cation channel complex"/>
    <property type="evidence" value="ECO:0007669"/>
    <property type="project" value="TreeGrafter"/>
</dbReference>
<feature type="domain" description="Cyclic nucleotide-binding" evidence="11">
    <location>
        <begin position="414"/>
        <end position="516"/>
    </location>
</feature>
<dbReference type="Gene3D" id="1.20.5.300">
    <property type="match status" value="1"/>
</dbReference>
<keyword evidence="9" id="KW-0175">Coiled coil</keyword>
<keyword evidence="3 10" id="KW-0812">Transmembrane</keyword>